<dbReference type="EMBL" id="AP021875">
    <property type="protein sequence ID" value="BBO73428.1"/>
    <property type="molecule type" value="Genomic_DNA"/>
</dbReference>
<proteinExistence type="predicted"/>
<dbReference type="Proteomes" id="UP000427769">
    <property type="component" value="Chromosome"/>
</dbReference>
<evidence type="ECO:0000313" key="2">
    <source>
        <dbReference type="Proteomes" id="UP000427769"/>
    </source>
</evidence>
<evidence type="ECO:0000313" key="1">
    <source>
        <dbReference type="EMBL" id="BBO73428.1"/>
    </source>
</evidence>
<keyword evidence="2" id="KW-1185">Reference proteome</keyword>
<organism evidence="1 2">
    <name type="scientific">Desulfosarcina widdelii</name>
    <dbReference type="NCBI Taxonomy" id="947919"/>
    <lineage>
        <taxon>Bacteria</taxon>
        <taxon>Pseudomonadati</taxon>
        <taxon>Thermodesulfobacteriota</taxon>
        <taxon>Desulfobacteria</taxon>
        <taxon>Desulfobacterales</taxon>
        <taxon>Desulfosarcinaceae</taxon>
        <taxon>Desulfosarcina</taxon>
    </lineage>
</organism>
<gene>
    <name evidence="1" type="ORF">DSCW_08450</name>
</gene>
<dbReference type="OrthoDB" id="5456735at2"/>
<name>A0A5K7YXU1_9BACT</name>
<dbReference type="RefSeq" id="WP_155302538.1">
    <property type="nucleotide sequence ID" value="NZ_AP021875.1"/>
</dbReference>
<reference evidence="1 2" key="1">
    <citation type="submission" date="2019-11" db="EMBL/GenBank/DDBJ databases">
        <title>Comparative genomics of hydrocarbon-degrading Desulfosarcina strains.</title>
        <authorList>
            <person name="Watanabe M."/>
            <person name="Kojima H."/>
            <person name="Fukui M."/>
        </authorList>
    </citation>
    <scope>NUCLEOTIDE SEQUENCE [LARGE SCALE GENOMIC DNA]</scope>
    <source>
        <strain evidence="1 2">PP31</strain>
    </source>
</reference>
<accession>A0A5K7YXU1</accession>
<protein>
    <submittedName>
        <fullName evidence="1">Uncharacterized protein</fullName>
    </submittedName>
</protein>
<dbReference type="KEGG" id="dwd:DSCW_08450"/>
<sequence length="143" mass="16419">MNKPITIQLGLFDQPTLNVIRPIKQVMNTDVRECGLSREQIVDRMNDLAARYGVCLVNGNCKRLTVETFEKWLNPNELNRCIPLKALPVFCAAVERCSAIDTLARPLGLRIVDDREQKLLSWAKAKMDIKEKNRIVRRIESEL</sequence>
<dbReference type="AlphaFoldDB" id="A0A5K7YXU1"/>